<dbReference type="Proteomes" id="UP001203136">
    <property type="component" value="Unassembled WGS sequence"/>
</dbReference>
<dbReference type="RefSeq" id="WP_024738824.1">
    <property type="nucleotide sequence ID" value="NZ_JAINVB010000002.1"/>
</dbReference>
<dbReference type="InterPro" id="IPR027417">
    <property type="entry name" value="P-loop_NTPase"/>
</dbReference>
<evidence type="ECO:0000313" key="1">
    <source>
        <dbReference type="EMBL" id="MCK0089136.1"/>
    </source>
</evidence>
<dbReference type="SUPFAM" id="SSF52540">
    <property type="entry name" value="P-loop containing nucleoside triphosphate hydrolases"/>
    <property type="match status" value="1"/>
</dbReference>
<accession>A0AAW5FBD2</accession>
<reference evidence="1" key="1">
    <citation type="journal article" date="2022" name="Cell Host Microbe">
        <title>Colonization of the live biotherapeutic product VE303 and modulation of the microbiota and metabolites in healthy volunteers.</title>
        <authorList>
            <person name="Dsouza M."/>
            <person name="Menon R."/>
            <person name="Crossette E."/>
            <person name="Bhattarai S.K."/>
            <person name="Schneider J."/>
            <person name="Kim Y.G."/>
            <person name="Reddy S."/>
            <person name="Caballero S."/>
            <person name="Felix C."/>
            <person name="Cornacchione L."/>
            <person name="Hendrickson J."/>
            <person name="Watson A.R."/>
            <person name="Minot S.S."/>
            <person name="Greenfield N."/>
            <person name="Schopf L."/>
            <person name="Szabady R."/>
            <person name="Patarroyo J."/>
            <person name="Smith W."/>
            <person name="Harrison P."/>
            <person name="Kuijper E.J."/>
            <person name="Kelly C.P."/>
            <person name="Olle B."/>
            <person name="Bobilev D."/>
            <person name="Silber J.L."/>
            <person name="Bucci V."/>
            <person name="Roberts B."/>
            <person name="Faith J."/>
            <person name="Norman J.M."/>
        </authorList>
    </citation>
    <scope>NUCLEOTIDE SEQUENCE</scope>
    <source>
        <strain evidence="1">VE303-04</strain>
    </source>
</reference>
<dbReference type="Gene3D" id="3.40.50.300">
    <property type="entry name" value="P-loop containing nucleotide triphosphate hydrolases"/>
    <property type="match status" value="1"/>
</dbReference>
<organism evidence="1 2">
    <name type="scientific">Clostridium symbiosum</name>
    <name type="common">Bacteroides symbiosus</name>
    <dbReference type="NCBI Taxonomy" id="1512"/>
    <lineage>
        <taxon>Bacteria</taxon>
        <taxon>Bacillati</taxon>
        <taxon>Bacillota</taxon>
        <taxon>Clostridia</taxon>
        <taxon>Lachnospirales</taxon>
        <taxon>Lachnospiraceae</taxon>
        <taxon>Otoolea</taxon>
    </lineage>
</organism>
<evidence type="ECO:0000313" key="2">
    <source>
        <dbReference type="Proteomes" id="UP001203136"/>
    </source>
</evidence>
<comment type="caution">
    <text evidence="1">The sequence shown here is derived from an EMBL/GenBank/DDBJ whole genome shotgun (WGS) entry which is preliminary data.</text>
</comment>
<dbReference type="AlphaFoldDB" id="A0AAW5FBD2"/>
<name>A0AAW5FBD2_CLOSY</name>
<protein>
    <submittedName>
        <fullName evidence="1">Uncharacterized protein</fullName>
    </submittedName>
</protein>
<gene>
    <name evidence="1" type="ORF">K5I21_25350</name>
</gene>
<sequence>MVLGYSLVDWEEYGIKTAIHTDICKNPHSLITGKSGSGKSQSFLWYAYHILQEQESILYLADFKAGKEYAPLKGCSAYSCADNAVSMIYDYYKLYTEMRQHQNPEIGHVTLAIEEWFGFLCFMESIDKKQKNDLMAKVGEILALGRGIGNGIGIFLLVQRADSSNFSAGSREQFQNLLCFGRLSREQRLMLFAGEDLDNTRNYKTGQGITLIDGQEGATEIIVPWIPEQDILLKRIRNYMDKQPSLQELLHQIQSTGGVAEHKP</sequence>
<dbReference type="EMBL" id="JAINVB010000002">
    <property type="protein sequence ID" value="MCK0089136.1"/>
    <property type="molecule type" value="Genomic_DNA"/>
</dbReference>
<proteinExistence type="predicted"/>